<proteinExistence type="predicted"/>
<protein>
    <submittedName>
        <fullName evidence="1">Uncharacterized protein</fullName>
    </submittedName>
</protein>
<gene>
    <name evidence="1" type="ORF">ABVK50_02580</name>
</gene>
<name>A0AAU8CRR9_9HYPH</name>
<accession>A0AAU8CRR9</accession>
<dbReference type="AlphaFoldDB" id="A0AAU8CRR9"/>
<reference evidence="1" key="1">
    <citation type="submission" date="2024-06" db="EMBL/GenBank/DDBJ databases">
        <title>Mesorhizobium karijinii sp. nov., a symbiont of the iconic Swainsona formosa from arid Australia.</title>
        <authorList>
            <person name="Hill Y.J."/>
            <person name="Watkin E.L.J."/>
            <person name="O'Hara G.W."/>
            <person name="Terpolilli J."/>
            <person name="Tye M.L."/>
            <person name="Kohlmeier M.G."/>
        </authorList>
    </citation>
    <scope>NUCLEOTIDE SEQUENCE</scope>
    <source>
        <strain evidence="1">WSM2240</strain>
    </source>
</reference>
<sequence>MTAEIAILNKTAVALATDSAVTISAGLDHQKIYDTADKLFDLGGATPIGLMIYTGMQSMQRARLVKSGGPLSA</sequence>
<organism evidence="1">
    <name type="scientific">Mesorhizobium sp. WSM2240</name>
    <dbReference type="NCBI Taxonomy" id="3228851"/>
    <lineage>
        <taxon>Bacteria</taxon>
        <taxon>Pseudomonadati</taxon>
        <taxon>Pseudomonadota</taxon>
        <taxon>Alphaproteobacteria</taxon>
        <taxon>Hyphomicrobiales</taxon>
        <taxon>Phyllobacteriaceae</taxon>
        <taxon>Mesorhizobium</taxon>
    </lineage>
</organism>
<evidence type="ECO:0000313" key="1">
    <source>
        <dbReference type="EMBL" id="XCG49537.1"/>
    </source>
</evidence>
<dbReference type="RefSeq" id="WP_353642930.1">
    <property type="nucleotide sequence ID" value="NZ_CP159253.1"/>
</dbReference>
<dbReference type="EMBL" id="CP159253">
    <property type="protein sequence ID" value="XCG49537.1"/>
    <property type="molecule type" value="Genomic_DNA"/>
</dbReference>